<name>T1IPW6_STRMM</name>
<reference evidence="2" key="2">
    <citation type="submission" date="2015-02" db="UniProtKB">
        <authorList>
            <consortium name="EnsemblMetazoa"/>
        </authorList>
    </citation>
    <scope>IDENTIFICATION</scope>
</reference>
<sequence length="151" mass="16337">MTETLKLARVMMAGEGRRLEEGYAKESECTARVHRRAPITSLGATGEGWVDSAKGGVDATVGTLSWRPPSSLQPAWETRASLGNLPCGRPVTGGRPGSECTPTTRAINRSNLERKGTHGSSEKGTAPDNAFYNRHNEALKKEKEKKTYCCC</sequence>
<dbReference type="EnsemblMetazoa" id="SMAR003072-RA">
    <property type="protein sequence ID" value="SMAR003072-PA"/>
    <property type="gene ID" value="SMAR003072"/>
</dbReference>
<dbReference type="AlphaFoldDB" id="T1IPW6"/>
<proteinExistence type="predicted"/>
<dbReference type="Proteomes" id="UP000014500">
    <property type="component" value="Unassembled WGS sequence"/>
</dbReference>
<dbReference type="HOGENOM" id="CLU_1733786_0_0_1"/>
<evidence type="ECO:0000313" key="3">
    <source>
        <dbReference type="Proteomes" id="UP000014500"/>
    </source>
</evidence>
<protein>
    <submittedName>
        <fullName evidence="2">Uncharacterized protein</fullName>
    </submittedName>
</protein>
<reference evidence="3" key="1">
    <citation type="submission" date="2011-05" db="EMBL/GenBank/DDBJ databases">
        <authorList>
            <person name="Richards S.R."/>
            <person name="Qu J."/>
            <person name="Jiang H."/>
            <person name="Jhangiani S.N."/>
            <person name="Agravi P."/>
            <person name="Goodspeed R."/>
            <person name="Gross S."/>
            <person name="Mandapat C."/>
            <person name="Jackson L."/>
            <person name="Mathew T."/>
            <person name="Pu L."/>
            <person name="Thornton R."/>
            <person name="Saada N."/>
            <person name="Wilczek-Boney K.B."/>
            <person name="Lee S."/>
            <person name="Kovar C."/>
            <person name="Wu Y."/>
            <person name="Scherer S.E."/>
            <person name="Worley K.C."/>
            <person name="Muzny D.M."/>
            <person name="Gibbs R."/>
        </authorList>
    </citation>
    <scope>NUCLEOTIDE SEQUENCE</scope>
    <source>
        <strain evidence="3">Brora</strain>
    </source>
</reference>
<feature type="region of interest" description="Disordered" evidence="1">
    <location>
        <begin position="109"/>
        <end position="130"/>
    </location>
</feature>
<keyword evidence="3" id="KW-1185">Reference proteome</keyword>
<evidence type="ECO:0000313" key="2">
    <source>
        <dbReference type="EnsemblMetazoa" id="SMAR003072-PA"/>
    </source>
</evidence>
<organism evidence="2 3">
    <name type="scientific">Strigamia maritima</name>
    <name type="common">European centipede</name>
    <name type="synonym">Geophilus maritimus</name>
    <dbReference type="NCBI Taxonomy" id="126957"/>
    <lineage>
        <taxon>Eukaryota</taxon>
        <taxon>Metazoa</taxon>
        <taxon>Ecdysozoa</taxon>
        <taxon>Arthropoda</taxon>
        <taxon>Myriapoda</taxon>
        <taxon>Chilopoda</taxon>
        <taxon>Pleurostigmophora</taxon>
        <taxon>Geophilomorpha</taxon>
        <taxon>Linotaeniidae</taxon>
        <taxon>Strigamia</taxon>
    </lineage>
</organism>
<evidence type="ECO:0000256" key="1">
    <source>
        <dbReference type="SAM" id="MobiDB-lite"/>
    </source>
</evidence>
<accession>T1IPW6</accession>
<dbReference type="EMBL" id="JH431265">
    <property type="status" value="NOT_ANNOTATED_CDS"/>
    <property type="molecule type" value="Genomic_DNA"/>
</dbReference>